<evidence type="ECO:0000313" key="13">
    <source>
        <dbReference type="EMBL" id="MDQ0274176.1"/>
    </source>
</evidence>
<name>A0ABU0ATS0_9FIRM</name>
<dbReference type="InterPro" id="IPR004604">
    <property type="entry name" value="DNA_recomb/repair_RecN"/>
</dbReference>
<keyword evidence="4" id="KW-0547">Nucleotide-binding</keyword>
<evidence type="ECO:0000256" key="3">
    <source>
        <dbReference type="ARBA" id="ARBA00021315"/>
    </source>
</evidence>
<evidence type="ECO:0000256" key="7">
    <source>
        <dbReference type="ARBA" id="ARBA00023204"/>
    </source>
</evidence>
<feature type="coiled-coil region" evidence="10">
    <location>
        <begin position="324"/>
        <end position="398"/>
    </location>
</feature>
<dbReference type="PANTHER" id="PTHR11059:SF0">
    <property type="entry name" value="DNA REPAIR PROTEIN RECN"/>
    <property type="match status" value="1"/>
</dbReference>
<keyword evidence="14" id="KW-1185">Reference proteome</keyword>
<gene>
    <name evidence="13" type="ORF">J2S72_000172</name>
</gene>
<evidence type="ECO:0000259" key="12">
    <source>
        <dbReference type="Pfam" id="PF13476"/>
    </source>
</evidence>
<dbReference type="InterPro" id="IPR003395">
    <property type="entry name" value="RecF/RecN/SMC_N"/>
</dbReference>
<keyword evidence="5 9" id="KW-0227">DNA damage</keyword>
<protein>
    <recommendedName>
        <fullName evidence="3 9">DNA repair protein RecN</fullName>
    </recommendedName>
    <alternativeName>
        <fullName evidence="8 9">Recombination protein N</fullName>
    </alternativeName>
</protein>
<dbReference type="NCBIfam" id="TIGR00634">
    <property type="entry name" value="recN"/>
    <property type="match status" value="1"/>
</dbReference>
<evidence type="ECO:0000256" key="8">
    <source>
        <dbReference type="ARBA" id="ARBA00033408"/>
    </source>
</evidence>
<dbReference type="Gene3D" id="3.40.50.300">
    <property type="entry name" value="P-loop containing nucleotide triphosphate hydrolases"/>
    <property type="match status" value="2"/>
</dbReference>
<dbReference type="InterPro" id="IPR027417">
    <property type="entry name" value="P-loop_NTPase"/>
</dbReference>
<evidence type="ECO:0000256" key="4">
    <source>
        <dbReference type="ARBA" id="ARBA00022741"/>
    </source>
</evidence>
<comment type="similarity">
    <text evidence="2 9">Belongs to the RecN family.</text>
</comment>
<evidence type="ECO:0000256" key="9">
    <source>
        <dbReference type="PIRNR" id="PIRNR003128"/>
    </source>
</evidence>
<dbReference type="RefSeq" id="WP_307494829.1">
    <property type="nucleotide sequence ID" value="NZ_JAUSTN010000001.1"/>
</dbReference>
<keyword evidence="6" id="KW-0067">ATP-binding</keyword>
<feature type="domain" description="RecF/RecN/SMC N-terminal" evidence="11">
    <location>
        <begin position="347"/>
        <end position="511"/>
    </location>
</feature>
<feature type="domain" description="Rad50/SbcC-type AAA" evidence="12">
    <location>
        <begin position="4"/>
        <end position="199"/>
    </location>
</feature>
<evidence type="ECO:0000313" key="14">
    <source>
        <dbReference type="Proteomes" id="UP001236559"/>
    </source>
</evidence>
<keyword evidence="7 9" id="KW-0234">DNA repair</keyword>
<organism evidence="13 14">
    <name type="scientific">Peptoniphilus koenoeneniae</name>
    <dbReference type="NCBI Taxonomy" id="507751"/>
    <lineage>
        <taxon>Bacteria</taxon>
        <taxon>Bacillati</taxon>
        <taxon>Bacillota</taxon>
        <taxon>Tissierellia</taxon>
        <taxon>Tissierellales</taxon>
        <taxon>Peptoniphilaceae</taxon>
        <taxon>Peptoniphilus</taxon>
    </lineage>
</organism>
<dbReference type="Pfam" id="PF13476">
    <property type="entry name" value="AAA_23"/>
    <property type="match status" value="1"/>
</dbReference>
<dbReference type="InterPro" id="IPR038729">
    <property type="entry name" value="Rad50/SbcC_AAA"/>
</dbReference>
<keyword evidence="10" id="KW-0175">Coiled coil</keyword>
<dbReference type="EMBL" id="JAUSTN010000001">
    <property type="protein sequence ID" value="MDQ0274176.1"/>
    <property type="molecule type" value="Genomic_DNA"/>
</dbReference>
<dbReference type="Proteomes" id="UP001236559">
    <property type="component" value="Unassembled WGS sequence"/>
</dbReference>
<evidence type="ECO:0000256" key="5">
    <source>
        <dbReference type="ARBA" id="ARBA00022763"/>
    </source>
</evidence>
<dbReference type="Pfam" id="PF02463">
    <property type="entry name" value="SMC_N"/>
    <property type="match status" value="1"/>
</dbReference>
<evidence type="ECO:0000256" key="2">
    <source>
        <dbReference type="ARBA" id="ARBA00009441"/>
    </source>
</evidence>
<accession>A0ABU0ATS0</accession>
<evidence type="ECO:0000256" key="6">
    <source>
        <dbReference type="ARBA" id="ARBA00022840"/>
    </source>
</evidence>
<evidence type="ECO:0000259" key="11">
    <source>
        <dbReference type="Pfam" id="PF02463"/>
    </source>
</evidence>
<dbReference type="SUPFAM" id="SSF52540">
    <property type="entry name" value="P-loop containing nucleoside triphosphate hydrolases"/>
    <property type="match status" value="1"/>
</dbReference>
<dbReference type="PIRSF" id="PIRSF003128">
    <property type="entry name" value="RecN"/>
    <property type="match status" value="1"/>
</dbReference>
<proteinExistence type="inferred from homology"/>
<reference evidence="13 14" key="1">
    <citation type="submission" date="2023-07" db="EMBL/GenBank/DDBJ databases">
        <title>Genomic Encyclopedia of Type Strains, Phase IV (KMG-IV): sequencing the most valuable type-strain genomes for metagenomic binning, comparative biology and taxonomic classification.</title>
        <authorList>
            <person name="Goeker M."/>
        </authorList>
    </citation>
    <scope>NUCLEOTIDE SEQUENCE [LARGE SCALE GENOMIC DNA]</scope>
    <source>
        <strain evidence="13 14">DSM 22616</strain>
    </source>
</reference>
<sequence>MLIELKIENFAIIENLTIEWGSGLNILTGETGSGKSIIIDALGMVLGGRSNKDLIKTGAEYAYVEAVFSFYNEDLSKFLSENGFEIGELIVLSRQINRNKPSITRINGRVATQSVMTYISSKLVDVYAQEENQYLMSPKNQMDLIDDFCTIEHKKKQENLLNLFEEIKKYEEKKASLENFESSREREIDLLTYQIKEIEDANLTPYDDEDLENDFKKFSNSSLIRENLEATLNLLRGDYEVSAVEDGIDKAVSFFSNVKKFEPDLDEIYKELENIRFNISSVYKEIESYLENMDIDQEKFMYLEARIDTVNSLKKKYGYNIEEINKFKSEAELRLKELKNFEENLNNISQKIDELYKESSNLAQEISKDRKTVSKWLEENVEKEISKLNINNARFKINIYEKELSSTGIDRIEYMISTNIGEDFKPLSKIASGGEMSRIMLGFKSIIASKDNIPTVIFDEIDSGISGMTANIVGKKIKELSNDRQVIVISHLPQIVSKANSHYKIYKEINKNKTRTYVKKLKNSERVGEIARLIGSEEITDLTLKAAKEMIEGVEND</sequence>
<evidence type="ECO:0000256" key="10">
    <source>
        <dbReference type="SAM" id="Coils"/>
    </source>
</evidence>
<dbReference type="CDD" id="cd03241">
    <property type="entry name" value="ABC_RecN"/>
    <property type="match status" value="2"/>
</dbReference>
<evidence type="ECO:0000256" key="1">
    <source>
        <dbReference type="ARBA" id="ARBA00003618"/>
    </source>
</evidence>
<feature type="coiled-coil region" evidence="10">
    <location>
        <begin position="153"/>
        <end position="180"/>
    </location>
</feature>
<comment type="function">
    <text evidence="1 9">May be involved in recombinational repair of damaged DNA.</text>
</comment>
<dbReference type="PANTHER" id="PTHR11059">
    <property type="entry name" value="DNA REPAIR PROTEIN RECN"/>
    <property type="match status" value="1"/>
</dbReference>
<comment type="caution">
    <text evidence="13">The sequence shown here is derived from an EMBL/GenBank/DDBJ whole genome shotgun (WGS) entry which is preliminary data.</text>
</comment>